<feature type="region of interest" description="Disordered" evidence="1">
    <location>
        <begin position="309"/>
        <end position="344"/>
    </location>
</feature>
<feature type="region of interest" description="Disordered" evidence="1">
    <location>
        <begin position="46"/>
        <end position="178"/>
    </location>
</feature>
<evidence type="ECO:0000313" key="2">
    <source>
        <dbReference type="EMBL" id="CAL1678511.1"/>
    </source>
</evidence>
<sequence>MRKERRTEDGKMDWMEELVKEVRGIRRELRLIRVEINKWVRGVGRERVESESLEEAGREKEEEDEAKKAKDEKEAGGRGSQDVKKREEEGVEKEKGKRDTGKRAEGEIKRVGRENNEERGSEIDEKEKEGGSWWSNEKEEEEEKDGGEWKIWKKLEERAEKERRRRERERAERERKEEQVRREMRRRNVIWRGIEGDSPEERSRMMIMLAERVLGRKVKVRGVEERIGEGGKEILLVIMEMEEDKEELLEKSGEIRRKWEIIVDEDLTWDERRLKWRIAEKARVERRRGRKVVNNNRRIWIEGKEWKWDEEEERWKEWEGEEDRKGEKGEGKEREGKGMRRTGG</sequence>
<dbReference type="EMBL" id="OZ034837">
    <property type="protein sequence ID" value="CAL1678511.1"/>
    <property type="molecule type" value="Genomic_DNA"/>
</dbReference>
<dbReference type="Proteomes" id="UP001497644">
    <property type="component" value="Chromosome 14"/>
</dbReference>
<feature type="compositionally biased region" description="Basic and acidic residues" evidence="1">
    <location>
        <begin position="309"/>
        <end position="338"/>
    </location>
</feature>
<evidence type="ECO:0000256" key="1">
    <source>
        <dbReference type="SAM" id="MobiDB-lite"/>
    </source>
</evidence>
<protein>
    <submittedName>
        <fullName evidence="2">Uncharacterized protein</fullName>
    </submittedName>
</protein>
<gene>
    <name evidence="2" type="ORF">LPLAT_LOCUS4344</name>
</gene>
<accession>A0AAV2NHA8</accession>
<proteinExistence type="predicted"/>
<organism evidence="2 3">
    <name type="scientific">Lasius platythorax</name>
    <dbReference type="NCBI Taxonomy" id="488582"/>
    <lineage>
        <taxon>Eukaryota</taxon>
        <taxon>Metazoa</taxon>
        <taxon>Ecdysozoa</taxon>
        <taxon>Arthropoda</taxon>
        <taxon>Hexapoda</taxon>
        <taxon>Insecta</taxon>
        <taxon>Pterygota</taxon>
        <taxon>Neoptera</taxon>
        <taxon>Endopterygota</taxon>
        <taxon>Hymenoptera</taxon>
        <taxon>Apocrita</taxon>
        <taxon>Aculeata</taxon>
        <taxon>Formicoidea</taxon>
        <taxon>Formicidae</taxon>
        <taxon>Formicinae</taxon>
        <taxon>Lasius</taxon>
        <taxon>Lasius</taxon>
    </lineage>
</organism>
<evidence type="ECO:0000313" key="3">
    <source>
        <dbReference type="Proteomes" id="UP001497644"/>
    </source>
</evidence>
<dbReference type="AlphaFoldDB" id="A0AAV2NHA8"/>
<name>A0AAV2NHA8_9HYME</name>
<reference evidence="2" key="1">
    <citation type="submission" date="2024-04" db="EMBL/GenBank/DDBJ databases">
        <authorList>
            <consortium name="Molecular Ecology Group"/>
        </authorList>
    </citation>
    <scope>NUCLEOTIDE SEQUENCE</scope>
</reference>
<feature type="compositionally biased region" description="Basic and acidic residues" evidence="1">
    <location>
        <begin position="146"/>
        <end position="178"/>
    </location>
</feature>
<keyword evidence="3" id="KW-1185">Reference proteome</keyword>
<feature type="compositionally biased region" description="Basic and acidic residues" evidence="1">
    <location>
        <begin position="46"/>
        <end position="130"/>
    </location>
</feature>